<organism evidence="2 3">
    <name type="scientific">Photobacterium frigidiphilum</name>
    <dbReference type="NCBI Taxonomy" id="264736"/>
    <lineage>
        <taxon>Bacteria</taxon>
        <taxon>Pseudomonadati</taxon>
        <taxon>Pseudomonadota</taxon>
        <taxon>Gammaproteobacteria</taxon>
        <taxon>Vibrionales</taxon>
        <taxon>Vibrionaceae</taxon>
        <taxon>Photobacterium</taxon>
    </lineage>
</organism>
<dbReference type="InterPro" id="IPR036374">
    <property type="entry name" value="OxRdtase_Mopterin-bd_sf"/>
</dbReference>
<feature type="chain" id="PRO_5015740668" evidence="1">
    <location>
        <begin position="28"/>
        <end position="165"/>
    </location>
</feature>
<proteinExistence type="predicted"/>
<protein>
    <submittedName>
        <fullName evidence="2">Oxidoreductase</fullName>
    </submittedName>
</protein>
<dbReference type="OrthoDB" id="9798763at2"/>
<evidence type="ECO:0000313" key="2">
    <source>
        <dbReference type="EMBL" id="PSU48680.1"/>
    </source>
</evidence>
<dbReference type="RefSeq" id="WP_107242856.1">
    <property type="nucleotide sequence ID" value="NZ_PYMJ01000009.1"/>
</dbReference>
<feature type="signal peptide" evidence="1">
    <location>
        <begin position="1"/>
        <end position="27"/>
    </location>
</feature>
<keyword evidence="1" id="KW-0732">Signal</keyword>
<sequence length="165" mass="18982">MTMKLSLPPLLISCFFAFLLSSPYAIALSTDITLSAHQANGKKVELTVSLEQIEQLPQTTITTQLPWINGQAAFKGVKLSTLLEMHNIKPSLIRLKALNDYTTEVTWQEMLQYEPIIAIKKDEQYLKIRDYGPFWLIFPLDQYAELQQTTYLAKMIWQLESIKVE</sequence>
<name>A0A2T3JI91_9GAMM</name>
<reference evidence="2 3" key="1">
    <citation type="submission" date="2018-01" db="EMBL/GenBank/DDBJ databases">
        <title>Whole genome sequencing of Histamine producing bacteria.</title>
        <authorList>
            <person name="Butler K."/>
        </authorList>
    </citation>
    <scope>NUCLEOTIDE SEQUENCE [LARGE SCALE GENOMIC DNA]</scope>
    <source>
        <strain evidence="2 3">JCM 12947</strain>
    </source>
</reference>
<keyword evidence="3" id="KW-1185">Reference proteome</keyword>
<dbReference type="AlphaFoldDB" id="A0A2T3JI91"/>
<dbReference type="SUPFAM" id="SSF56524">
    <property type="entry name" value="Oxidoreductase molybdopterin-binding domain"/>
    <property type="match status" value="1"/>
</dbReference>
<dbReference type="EMBL" id="PYMJ01000009">
    <property type="protein sequence ID" value="PSU48680.1"/>
    <property type="molecule type" value="Genomic_DNA"/>
</dbReference>
<evidence type="ECO:0000313" key="3">
    <source>
        <dbReference type="Proteomes" id="UP000240987"/>
    </source>
</evidence>
<dbReference type="Proteomes" id="UP000240987">
    <property type="component" value="Unassembled WGS sequence"/>
</dbReference>
<gene>
    <name evidence="2" type="ORF">C9J12_11560</name>
</gene>
<comment type="caution">
    <text evidence="2">The sequence shown here is derived from an EMBL/GenBank/DDBJ whole genome shotgun (WGS) entry which is preliminary data.</text>
</comment>
<evidence type="ECO:0000256" key="1">
    <source>
        <dbReference type="SAM" id="SignalP"/>
    </source>
</evidence>
<accession>A0A2T3JI91</accession>
<dbReference type="Gene3D" id="3.90.420.10">
    <property type="entry name" value="Oxidoreductase, molybdopterin-binding domain"/>
    <property type="match status" value="1"/>
</dbReference>